<evidence type="ECO:0000313" key="3">
    <source>
        <dbReference type="Proteomes" id="UP001595833"/>
    </source>
</evidence>
<evidence type="ECO:0000313" key="2">
    <source>
        <dbReference type="EMBL" id="MFC5060549.1"/>
    </source>
</evidence>
<organism evidence="2 3">
    <name type="scientific">Saccharothrix xinjiangensis</name>
    <dbReference type="NCBI Taxonomy" id="204798"/>
    <lineage>
        <taxon>Bacteria</taxon>
        <taxon>Bacillati</taxon>
        <taxon>Actinomycetota</taxon>
        <taxon>Actinomycetes</taxon>
        <taxon>Pseudonocardiales</taxon>
        <taxon>Pseudonocardiaceae</taxon>
        <taxon>Saccharothrix</taxon>
    </lineage>
</organism>
<proteinExistence type="predicted"/>
<feature type="domain" description="Cupin type-2" evidence="1">
    <location>
        <begin position="59"/>
        <end position="119"/>
    </location>
</feature>
<dbReference type="SUPFAM" id="SSF51182">
    <property type="entry name" value="RmlC-like cupins"/>
    <property type="match status" value="1"/>
</dbReference>
<keyword evidence="3" id="KW-1185">Reference proteome</keyword>
<dbReference type="InterPro" id="IPR011051">
    <property type="entry name" value="RmlC_Cupin_sf"/>
</dbReference>
<protein>
    <submittedName>
        <fullName evidence="2">Cupin domain-containing protein</fullName>
    </submittedName>
</protein>
<sequence length="187" mass="18946">MTDAVVSGAGLEIVRWARGVVGGGTSTLTVPHGPLPTRLHGAEATGSGLVGNGAIGADLIRLAAGTGFPPHTHVGHHVLVIVGGRGTITYGGRVHPTEAGQVFLVEGSVSHAVGAITDHVVLAIGAPHAPVESDARMSPVDYREVLSEIGDLTCLVCGSESRSPDHLHDVGCPHCPCARCAAAESTR</sequence>
<gene>
    <name evidence="2" type="ORF">ACFPFM_43155</name>
</gene>
<comment type="caution">
    <text evidence="2">The sequence shown here is derived from an EMBL/GenBank/DDBJ whole genome shotgun (WGS) entry which is preliminary data.</text>
</comment>
<accession>A0ABV9YF23</accession>
<dbReference type="InterPro" id="IPR013096">
    <property type="entry name" value="Cupin_2"/>
</dbReference>
<name>A0ABV9YF23_9PSEU</name>
<reference evidence="3" key="1">
    <citation type="journal article" date="2019" name="Int. J. Syst. Evol. Microbiol.">
        <title>The Global Catalogue of Microorganisms (GCM) 10K type strain sequencing project: providing services to taxonomists for standard genome sequencing and annotation.</title>
        <authorList>
            <consortium name="The Broad Institute Genomics Platform"/>
            <consortium name="The Broad Institute Genome Sequencing Center for Infectious Disease"/>
            <person name="Wu L."/>
            <person name="Ma J."/>
        </authorList>
    </citation>
    <scope>NUCLEOTIDE SEQUENCE [LARGE SCALE GENOMIC DNA]</scope>
    <source>
        <strain evidence="3">KCTC 12848</strain>
    </source>
</reference>
<dbReference type="Proteomes" id="UP001595833">
    <property type="component" value="Unassembled WGS sequence"/>
</dbReference>
<dbReference type="RefSeq" id="WP_344037520.1">
    <property type="nucleotide sequence ID" value="NZ_BAAAKE010000007.1"/>
</dbReference>
<evidence type="ECO:0000259" key="1">
    <source>
        <dbReference type="Pfam" id="PF07883"/>
    </source>
</evidence>
<dbReference type="Pfam" id="PF07883">
    <property type="entry name" value="Cupin_2"/>
    <property type="match status" value="1"/>
</dbReference>
<dbReference type="Gene3D" id="2.60.120.10">
    <property type="entry name" value="Jelly Rolls"/>
    <property type="match status" value="1"/>
</dbReference>
<dbReference type="EMBL" id="JBHSJB010000053">
    <property type="protein sequence ID" value="MFC5060549.1"/>
    <property type="molecule type" value="Genomic_DNA"/>
</dbReference>
<dbReference type="InterPro" id="IPR014710">
    <property type="entry name" value="RmlC-like_jellyroll"/>
</dbReference>